<name>A0A5B7BP96_DAVIN</name>
<gene>
    <name evidence="4" type="ORF">Din_039886</name>
</gene>
<sequence length="121" mass="12865">MVSQALKEHGGAEAASLRIAEQYIQAFSKIAKEGTTLLLPSTASNPASMMAQALNIYKSLIGNNSGNGLHEISHTELTGKKIKRDALSGETRKESNTTAKAADADHQGEPVFSLQSPNKED</sequence>
<proteinExistence type="inferred from homology"/>
<evidence type="ECO:0000256" key="1">
    <source>
        <dbReference type="ARBA" id="ARBA00008164"/>
    </source>
</evidence>
<organism evidence="4">
    <name type="scientific">Davidia involucrata</name>
    <name type="common">Dove tree</name>
    <dbReference type="NCBI Taxonomy" id="16924"/>
    <lineage>
        <taxon>Eukaryota</taxon>
        <taxon>Viridiplantae</taxon>
        <taxon>Streptophyta</taxon>
        <taxon>Embryophyta</taxon>
        <taxon>Tracheophyta</taxon>
        <taxon>Spermatophyta</taxon>
        <taxon>Magnoliopsida</taxon>
        <taxon>eudicotyledons</taxon>
        <taxon>Gunneridae</taxon>
        <taxon>Pentapetalae</taxon>
        <taxon>asterids</taxon>
        <taxon>Cornales</taxon>
        <taxon>Nyssaceae</taxon>
        <taxon>Davidia</taxon>
    </lineage>
</organism>
<feature type="compositionally biased region" description="Basic and acidic residues" evidence="2">
    <location>
        <begin position="76"/>
        <end position="95"/>
    </location>
</feature>
<comment type="similarity">
    <text evidence="1">Belongs to the band 7/mec-2 family.</text>
</comment>
<accession>A0A5B7BP96</accession>
<evidence type="ECO:0000256" key="2">
    <source>
        <dbReference type="SAM" id="MobiDB-lite"/>
    </source>
</evidence>
<feature type="region of interest" description="Disordered" evidence="2">
    <location>
        <begin position="76"/>
        <end position="121"/>
    </location>
</feature>
<dbReference type="InterPro" id="IPR032435">
    <property type="entry name" value="STML2-like_C"/>
</dbReference>
<feature type="domain" description="STML2-like C-terminal extension" evidence="3">
    <location>
        <begin position="1"/>
        <end position="60"/>
    </location>
</feature>
<reference evidence="4" key="1">
    <citation type="submission" date="2019-08" db="EMBL/GenBank/DDBJ databases">
        <title>Reference gene set and small RNA set construction with multiple tissues from Davidia involucrata Baill.</title>
        <authorList>
            <person name="Yang H."/>
            <person name="Zhou C."/>
            <person name="Li G."/>
            <person name="Wang J."/>
            <person name="Gao P."/>
            <person name="Wang M."/>
            <person name="Wang R."/>
            <person name="Zhao Y."/>
        </authorList>
    </citation>
    <scope>NUCLEOTIDE SEQUENCE</scope>
    <source>
        <tissue evidence="4">Mixed with DoveR01_LX</tissue>
    </source>
</reference>
<evidence type="ECO:0000259" key="3">
    <source>
        <dbReference type="Pfam" id="PF16200"/>
    </source>
</evidence>
<dbReference type="Pfam" id="PF16200">
    <property type="entry name" value="Band_7_C"/>
    <property type="match status" value="1"/>
</dbReference>
<protein>
    <recommendedName>
        <fullName evidence="3">STML2-like C-terminal extension domain-containing protein</fullName>
    </recommendedName>
</protein>
<dbReference type="AlphaFoldDB" id="A0A5B7BP96"/>
<dbReference type="EMBL" id="GHES01039886">
    <property type="protein sequence ID" value="MPA70445.1"/>
    <property type="molecule type" value="Transcribed_RNA"/>
</dbReference>
<evidence type="ECO:0000313" key="4">
    <source>
        <dbReference type="EMBL" id="MPA70445.1"/>
    </source>
</evidence>